<dbReference type="InterPro" id="IPR001254">
    <property type="entry name" value="Trypsin_dom"/>
</dbReference>
<dbReference type="InterPro" id="IPR051487">
    <property type="entry name" value="Ser/Thr_Proteases_Immune/Dev"/>
</dbReference>
<evidence type="ECO:0000256" key="1">
    <source>
        <dbReference type="ARBA" id="ARBA00023157"/>
    </source>
</evidence>
<dbReference type="PROSITE" id="PS50240">
    <property type="entry name" value="TRYPSIN_DOM"/>
    <property type="match status" value="1"/>
</dbReference>
<keyword evidence="5" id="KW-1185">Reference proteome</keyword>
<dbReference type="Gene3D" id="2.40.10.10">
    <property type="entry name" value="Trypsin-like serine proteases"/>
    <property type="match status" value="1"/>
</dbReference>
<protein>
    <submittedName>
        <fullName evidence="6">Phenoloxidase-activating factor 2-like</fullName>
    </submittedName>
</protein>
<name>A0A6J2THX0_DROLE</name>
<keyword evidence="1" id="KW-1015">Disulfide bond</keyword>
<feature type="region of interest" description="Disordered" evidence="3">
    <location>
        <begin position="97"/>
        <end position="131"/>
    </location>
</feature>
<dbReference type="RefSeq" id="XP_030375050.1">
    <property type="nucleotide sequence ID" value="XM_030519190.1"/>
</dbReference>
<evidence type="ECO:0000259" key="4">
    <source>
        <dbReference type="PROSITE" id="PS50240"/>
    </source>
</evidence>
<dbReference type="SMART" id="SM00020">
    <property type="entry name" value="Tryp_SPc"/>
    <property type="match status" value="1"/>
</dbReference>
<dbReference type="PANTHER" id="PTHR24256">
    <property type="entry name" value="TRYPTASE-RELATED"/>
    <property type="match status" value="1"/>
</dbReference>
<comment type="similarity">
    <text evidence="2">Belongs to the peptidase S1 family. CLIP subfamily.</text>
</comment>
<evidence type="ECO:0000313" key="5">
    <source>
        <dbReference type="Proteomes" id="UP000504634"/>
    </source>
</evidence>
<organism evidence="5 6">
    <name type="scientific">Drosophila lebanonensis</name>
    <name type="common">Fruit fly</name>
    <name type="synonym">Scaptodrosophila lebanonensis</name>
    <dbReference type="NCBI Taxonomy" id="7225"/>
    <lineage>
        <taxon>Eukaryota</taxon>
        <taxon>Metazoa</taxon>
        <taxon>Ecdysozoa</taxon>
        <taxon>Arthropoda</taxon>
        <taxon>Hexapoda</taxon>
        <taxon>Insecta</taxon>
        <taxon>Pterygota</taxon>
        <taxon>Neoptera</taxon>
        <taxon>Endopterygota</taxon>
        <taxon>Diptera</taxon>
        <taxon>Brachycera</taxon>
        <taxon>Muscomorpha</taxon>
        <taxon>Ephydroidea</taxon>
        <taxon>Drosophilidae</taxon>
        <taxon>Scaptodrosophila</taxon>
    </lineage>
</organism>
<accession>A0A6J2THX0</accession>
<dbReference type="OrthoDB" id="6380398at2759"/>
<gene>
    <name evidence="6" type="primary">LOC115624487</name>
</gene>
<reference evidence="6" key="1">
    <citation type="submission" date="2025-08" db="UniProtKB">
        <authorList>
            <consortium name="RefSeq"/>
        </authorList>
    </citation>
    <scope>IDENTIFICATION</scope>
    <source>
        <strain evidence="6">11010-0011.00</strain>
        <tissue evidence="6">Whole body</tissue>
    </source>
</reference>
<sequence length="455" mass="50338">MKSLVTIPVGVLLCSVVLVAGGLVIQFTKTQPAPNDRRVTQELDINNIFPNATEEQEEELENLISSLYEQLADEVYELIMSKVPTFSHTLRPDKAKSKLFWNPSPEKSPEQTPEQTPEQNPEQTPAPITGISCGENEKCVDKKMCVNSNFDKHAINIISLRSLCPDGLVCCRIDNSTNEQPKSDAIVQCGYRNPMGVAKGVTPQQHQAHFGEFPWMVQIFEETILEDNSLKLRSYIGSGTLIAASVVLTVAHEMAQSTLVTAGAWSIYETYPNVPYTTQERSIKAFHKPKSYDFKGNKSDIALLIMETPFDFNVHISPICLPTANTHTSPKDCYLTGWGKKTANSLESEEILKKIKVSIVDRPKCEERLNGILNLDDQFICAGGENEMDACTSDDGAPLACATAGASKQYFQYGIAAEDIKGCKGKTLPGLYTRVVMFMPWITETLQKEGIQLTT</sequence>
<dbReference type="SUPFAM" id="SSF50494">
    <property type="entry name" value="Trypsin-like serine proteases"/>
    <property type="match status" value="1"/>
</dbReference>
<dbReference type="GeneID" id="115624487"/>
<dbReference type="Pfam" id="PF00089">
    <property type="entry name" value="Trypsin"/>
    <property type="match status" value="1"/>
</dbReference>
<dbReference type="AlphaFoldDB" id="A0A6J2THX0"/>
<dbReference type="InterPro" id="IPR043504">
    <property type="entry name" value="Peptidase_S1_PA_chymotrypsin"/>
</dbReference>
<dbReference type="CDD" id="cd00190">
    <property type="entry name" value="Tryp_SPc"/>
    <property type="match status" value="1"/>
</dbReference>
<dbReference type="GO" id="GO:0004252">
    <property type="term" value="F:serine-type endopeptidase activity"/>
    <property type="evidence" value="ECO:0007669"/>
    <property type="project" value="InterPro"/>
</dbReference>
<dbReference type="GO" id="GO:0006508">
    <property type="term" value="P:proteolysis"/>
    <property type="evidence" value="ECO:0007669"/>
    <property type="project" value="InterPro"/>
</dbReference>
<evidence type="ECO:0000256" key="3">
    <source>
        <dbReference type="SAM" id="MobiDB-lite"/>
    </source>
</evidence>
<evidence type="ECO:0000256" key="2">
    <source>
        <dbReference type="ARBA" id="ARBA00024195"/>
    </source>
</evidence>
<feature type="domain" description="Peptidase S1" evidence="4">
    <location>
        <begin position="197"/>
        <end position="447"/>
    </location>
</feature>
<evidence type="ECO:0000313" key="6">
    <source>
        <dbReference type="RefSeq" id="XP_030375050.1"/>
    </source>
</evidence>
<dbReference type="Proteomes" id="UP000504634">
    <property type="component" value="Unplaced"/>
</dbReference>
<proteinExistence type="inferred from homology"/>
<dbReference type="InterPro" id="IPR009003">
    <property type="entry name" value="Peptidase_S1_PA"/>
</dbReference>
<feature type="compositionally biased region" description="Polar residues" evidence="3">
    <location>
        <begin position="110"/>
        <end position="123"/>
    </location>
</feature>